<proteinExistence type="inferred from homology"/>
<dbReference type="InterPro" id="IPR017221">
    <property type="entry name" value="DUF34/NIF3_bac"/>
</dbReference>
<dbReference type="PANTHER" id="PTHR13799:SF14">
    <property type="entry name" value="GTP CYCLOHYDROLASE 1 TYPE 2 HOMOLOG"/>
    <property type="match status" value="1"/>
</dbReference>
<feature type="binding site" evidence="6">
    <location>
        <position position="67"/>
    </location>
    <ligand>
        <name>a divalent metal cation</name>
        <dbReference type="ChEBI" id="CHEBI:60240"/>
        <label>1</label>
    </ligand>
</feature>
<evidence type="ECO:0000256" key="2">
    <source>
        <dbReference type="ARBA" id="ARBA00011643"/>
    </source>
</evidence>
<comment type="similarity">
    <text evidence="1 5">Belongs to the GTP cyclohydrolase I type 2/NIF3 family.</text>
</comment>
<evidence type="ECO:0000313" key="7">
    <source>
        <dbReference type="EMBL" id="KIE43408.1"/>
    </source>
</evidence>
<evidence type="ECO:0000256" key="6">
    <source>
        <dbReference type="PIRSR" id="PIRSR602678-1"/>
    </source>
</evidence>
<name>A0A0C1TVK2_9BACT</name>
<dbReference type="GO" id="GO:0046872">
    <property type="term" value="F:metal ion binding"/>
    <property type="evidence" value="ECO:0007669"/>
    <property type="project" value="UniProtKB-UniRule"/>
</dbReference>
<dbReference type="Proteomes" id="UP000031433">
    <property type="component" value="Unassembled WGS sequence"/>
</dbReference>
<dbReference type="NCBIfam" id="TIGR00486">
    <property type="entry name" value="YbgI_SA1388"/>
    <property type="match status" value="1"/>
</dbReference>
<accession>A0A0C1TVK2</accession>
<comment type="subunit">
    <text evidence="2">Homohexamer.</text>
</comment>
<dbReference type="InterPro" id="IPR036069">
    <property type="entry name" value="DUF34/NIF3_sf"/>
</dbReference>
<dbReference type="PIRSF" id="PIRSF037489">
    <property type="entry name" value="UCP037489_NIF3_YqfO"/>
    <property type="match status" value="1"/>
</dbReference>
<dbReference type="GO" id="GO:0005737">
    <property type="term" value="C:cytoplasm"/>
    <property type="evidence" value="ECO:0007669"/>
    <property type="project" value="TreeGrafter"/>
</dbReference>
<keyword evidence="8" id="KW-1185">Reference proteome</keyword>
<reference evidence="7 8" key="1">
    <citation type="submission" date="2015-01" db="EMBL/GenBank/DDBJ databases">
        <title>Genome sequence of the anaerobic bacterium Geobacter soli GSS01, a dissimilatory Fe(III) reducer from soil.</title>
        <authorList>
            <person name="Yang G."/>
            <person name="Zhou S."/>
        </authorList>
    </citation>
    <scope>NUCLEOTIDE SEQUENCE [LARGE SCALE GENOMIC DNA]</scope>
    <source>
        <strain evidence="7 8">GSS01</strain>
    </source>
</reference>
<feature type="binding site" evidence="6">
    <location>
        <position position="106"/>
    </location>
    <ligand>
        <name>a divalent metal cation</name>
        <dbReference type="ChEBI" id="CHEBI:60240"/>
        <label>1</label>
    </ligand>
</feature>
<sequence>MMTPKVSDILGIINKFAPPVLAEEWDNVGLMVGDPTCAVSRIMVALDGSREAVDAAIAAGCQLLLTHHPFLFRPLKRISANDPTGATVLRAISGGLAVISLHTNYDIADGGMNDLLAQRLGMCSAQPLSVTATEELVKLAVFVPQGHEEQVSEALFRFSGTVGNYRDCSFRSGGIGTFRPLEGARPFLGAVGVREQVAETRIEVLVRKEMVSSALTALLKAHPYEEPAFDLYPLLNRGAAQGLGRIGYLAEETTLASFADAVKAKLDLVGVRLVGDAGRRVKKVALCGGSGMSLLRDAHRQGADVFVTGDVKYHEARDAEALGIALLDAGHFGTEAIMVSGVAERLTADLVPKGFEADVVAFNGERDPFVWR</sequence>
<evidence type="ECO:0000256" key="1">
    <source>
        <dbReference type="ARBA" id="ARBA00006964"/>
    </source>
</evidence>
<dbReference type="AlphaFoldDB" id="A0A0C1TVK2"/>
<comment type="caution">
    <text evidence="7">The sequence shown here is derived from an EMBL/GenBank/DDBJ whole genome shotgun (WGS) entry which is preliminary data.</text>
</comment>
<feature type="binding site" evidence="6">
    <location>
        <position position="335"/>
    </location>
    <ligand>
        <name>a divalent metal cation</name>
        <dbReference type="ChEBI" id="CHEBI:60240"/>
        <label>1</label>
    </ligand>
</feature>
<feature type="binding site" evidence="6">
    <location>
        <position position="68"/>
    </location>
    <ligand>
        <name>a divalent metal cation</name>
        <dbReference type="ChEBI" id="CHEBI:60240"/>
        <label>1</label>
    </ligand>
</feature>
<keyword evidence="4 5" id="KW-0479">Metal-binding</keyword>
<dbReference type="RefSeq" id="WP_039646856.1">
    <property type="nucleotide sequence ID" value="NZ_JXBL01000001.1"/>
</dbReference>
<dbReference type="SUPFAM" id="SSF102705">
    <property type="entry name" value="NIF3 (NGG1p interacting factor 3)-like"/>
    <property type="match status" value="1"/>
</dbReference>
<dbReference type="EMBL" id="JXBL01000001">
    <property type="protein sequence ID" value="KIE43408.1"/>
    <property type="molecule type" value="Genomic_DNA"/>
</dbReference>
<evidence type="ECO:0000256" key="3">
    <source>
        <dbReference type="ARBA" id="ARBA00022112"/>
    </source>
</evidence>
<evidence type="ECO:0000256" key="4">
    <source>
        <dbReference type="ARBA" id="ARBA00022723"/>
    </source>
</evidence>
<dbReference type="Pfam" id="PF01784">
    <property type="entry name" value="DUF34_NIF3"/>
    <property type="match status" value="1"/>
</dbReference>
<evidence type="ECO:0000256" key="5">
    <source>
        <dbReference type="PIRNR" id="PIRNR037489"/>
    </source>
</evidence>
<protein>
    <recommendedName>
        <fullName evidence="3 5">GTP cyclohydrolase 1 type 2 homolog</fullName>
    </recommendedName>
</protein>
<gene>
    <name evidence="7" type="ORF">SE37_12600</name>
</gene>
<feature type="binding site" evidence="6">
    <location>
        <position position="331"/>
    </location>
    <ligand>
        <name>a divalent metal cation</name>
        <dbReference type="ChEBI" id="CHEBI:60240"/>
        <label>1</label>
    </ligand>
</feature>
<dbReference type="PANTHER" id="PTHR13799">
    <property type="entry name" value="NGG1 INTERACTING FACTOR 3"/>
    <property type="match status" value="1"/>
</dbReference>
<dbReference type="Gene3D" id="3.30.70.120">
    <property type="match status" value="1"/>
</dbReference>
<organism evidence="7 8">
    <name type="scientific">Geobacter soli</name>
    <dbReference type="NCBI Taxonomy" id="1510391"/>
    <lineage>
        <taxon>Bacteria</taxon>
        <taxon>Pseudomonadati</taxon>
        <taxon>Thermodesulfobacteriota</taxon>
        <taxon>Desulfuromonadia</taxon>
        <taxon>Geobacterales</taxon>
        <taxon>Geobacteraceae</taxon>
        <taxon>Geobacter</taxon>
    </lineage>
</organism>
<evidence type="ECO:0000313" key="8">
    <source>
        <dbReference type="Proteomes" id="UP000031433"/>
    </source>
</evidence>
<dbReference type="FunFam" id="3.40.1390.30:FF:000001">
    <property type="entry name" value="GTP cyclohydrolase 1 type 2"/>
    <property type="match status" value="1"/>
</dbReference>
<dbReference type="InterPro" id="IPR015867">
    <property type="entry name" value="N-reg_PII/ATP_PRibTrfase_C"/>
</dbReference>
<dbReference type="Gene3D" id="3.40.1390.30">
    <property type="entry name" value="NIF3 (NGG1p interacting factor 3)-like"/>
    <property type="match status" value="2"/>
</dbReference>
<dbReference type="InterPro" id="IPR002678">
    <property type="entry name" value="DUF34/NIF3"/>
</dbReference>